<accession>A0A2T3LEX0</accession>
<dbReference type="PROSITE" id="PS00671">
    <property type="entry name" value="D_2_HYDROXYACID_DH_3"/>
    <property type="match status" value="1"/>
</dbReference>
<comment type="caution">
    <text evidence="4">The sequence shown here is derived from an EMBL/GenBank/DDBJ whole genome shotgun (WGS) entry which is preliminary data.</text>
</comment>
<dbReference type="PANTHER" id="PTHR43333:SF1">
    <property type="entry name" value="D-ISOMER SPECIFIC 2-HYDROXYACID DEHYDROGENASE NAD-BINDING DOMAIN-CONTAINING PROTEIN"/>
    <property type="match status" value="1"/>
</dbReference>
<keyword evidence="2" id="KW-0520">NAD</keyword>
<evidence type="ECO:0000313" key="4">
    <source>
        <dbReference type="EMBL" id="PSV49930.1"/>
    </source>
</evidence>
<keyword evidence="5" id="KW-1185">Reference proteome</keyword>
<dbReference type="InterPro" id="IPR006140">
    <property type="entry name" value="D-isomer_DH_NAD-bd"/>
</dbReference>
<sequence>MNIYIHPVLNEREANYLTQQLPADVSCHFNDGSNVFEGAKDAVIAIGNIPTDWINDMPCLTTILLDSVGTDNFNGYDWPENRSITVCNLQGFFSASVAEEIVANVLSIYRQLPALQIAKASNVWEKDAIRFTKRLVGEADILILGYGSIGKQAAKLFEAFGATIHCFDTTDMKVNGKAGLIEAVAHCDILISTIPATDTTHNLLDCEVFDKMRAGSMVVNVGRGQVVNEDDLVEKALADSTFTACLDVTKQEPLPTHSPLWTTPNIHLTQHTGGGCGNENTKKIDVYVRQIHRLFNGEPLQNCVSFERITMQ</sequence>
<gene>
    <name evidence="4" type="ORF">C9J47_05105</name>
</gene>
<protein>
    <recommendedName>
        <fullName evidence="3">D-isomer specific 2-hydroxyacid dehydrogenase NAD-binding domain-containing protein</fullName>
    </recommendedName>
</protein>
<dbReference type="InterPro" id="IPR036291">
    <property type="entry name" value="NAD(P)-bd_dom_sf"/>
</dbReference>
<dbReference type="Gene3D" id="3.40.50.720">
    <property type="entry name" value="NAD(P)-binding Rossmann-like Domain"/>
    <property type="match status" value="2"/>
</dbReference>
<evidence type="ECO:0000256" key="2">
    <source>
        <dbReference type="ARBA" id="ARBA00023027"/>
    </source>
</evidence>
<dbReference type="RefSeq" id="WP_107252525.1">
    <property type="nucleotide sequence ID" value="NZ_PYOC01000001.1"/>
</dbReference>
<keyword evidence="1" id="KW-0560">Oxidoreductase</keyword>
<dbReference type="EMBL" id="PYOC01000001">
    <property type="protein sequence ID" value="PSV49930.1"/>
    <property type="molecule type" value="Genomic_DNA"/>
</dbReference>
<dbReference type="SUPFAM" id="SSF52283">
    <property type="entry name" value="Formate/glycerate dehydrogenase catalytic domain-like"/>
    <property type="match status" value="1"/>
</dbReference>
<feature type="domain" description="D-isomer specific 2-hydroxyacid dehydrogenase NAD-binding" evidence="3">
    <location>
        <begin position="103"/>
        <end position="273"/>
    </location>
</feature>
<dbReference type="Proteomes" id="UP000241803">
    <property type="component" value="Unassembled WGS sequence"/>
</dbReference>
<dbReference type="AlphaFoldDB" id="A0A2T3LEX0"/>
<organism evidence="4 5">
    <name type="scientific">Photobacterium indicum</name>
    <dbReference type="NCBI Taxonomy" id="81447"/>
    <lineage>
        <taxon>Bacteria</taxon>
        <taxon>Pseudomonadati</taxon>
        <taxon>Pseudomonadota</taxon>
        <taxon>Gammaproteobacteria</taxon>
        <taxon>Vibrionales</taxon>
        <taxon>Vibrionaceae</taxon>
        <taxon>Photobacterium</taxon>
    </lineage>
</organism>
<reference evidence="4 5" key="1">
    <citation type="submission" date="2018-03" db="EMBL/GenBank/DDBJ databases">
        <title>Whole genome sequencing of Histamine producing bacteria.</title>
        <authorList>
            <person name="Butler K."/>
        </authorList>
    </citation>
    <scope>NUCLEOTIDE SEQUENCE [LARGE SCALE GENOMIC DNA]</scope>
    <source>
        <strain evidence="4 5">ATCC 19614</strain>
    </source>
</reference>
<dbReference type="SUPFAM" id="SSF51735">
    <property type="entry name" value="NAD(P)-binding Rossmann-fold domains"/>
    <property type="match status" value="1"/>
</dbReference>
<proteinExistence type="predicted"/>
<dbReference type="GO" id="GO:0016616">
    <property type="term" value="F:oxidoreductase activity, acting on the CH-OH group of donors, NAD or NADP as acceptor"/>
    <property type="evidence" value="ECO:0007669"/>
    <property type="project" value="UniProtKB-ARBA"/>
</dbReference>
<dbReference type="InterPro" id="IPR029753">
    <property type="entry name" value="D-isomer_DH_CS"/>
</dbReference>
<evidence type="ECO:0000259" key="3">
    <source>
        <dbReference type="Pfam" id="PF02826"/>
    </source>
</evidence>
<dbReference type="Pfam" id="PF02826">
    <property type="entry name" value="2-Hacid_dh_C"/>
    <property type="match status" value="1"/>
</dbReference>
<evidence type="ECO:0000256" key="1">
    <source>
        <dbReference type="ARBA" id="ARBA00023002"/>
    </source>
</evidence>
<dbReference type="GO" id="GO:0051287">
    <property type="term" value="F:NAD binding"/>
    <property type="evidence" value="ECO:0007669"/>
    <property type="project" value="InterPro"/>
</dbReference>
<name>A0A2T3LEX0_9GAMM</name>
<evidence type="ECO:0000313" key="5">
    <source>
        <dbReference type="Proteomes" id="UP000241803"/>
    </source>
</evidence>
<dbReference type="PANTHER" id="PTHR43333">
    <property type="entry name" value="2-HACID_DH_C DOMAIN-CONTAINING PROTEIN"/>
    <property type="match status" value="1"/>
</dbReference>